<dbReference type="SUPFAM" id="SSF141091">
    <property type="entry name" value="L21p-like"/>
    <property type="match status" value="1"/>
</dbReference>
<evidence type="ECO:0000256" key="3">
    <source>
        <dbReference type="ARBA" id="ARBA00022884"/>
    </source>
</evidence>
<comment type="similarity">
    <text evidence="1 6 7">Belongs to the bacterial ribosomal protein bL21 family.</text>
</comment>
<dbReference type="InterPro" id="IPR036164">
    <property type="entry name" value="bL21-like_sf"/>
</dbReference>
<evidence type="ECO:0000256" key="6">
    <source>
        <dbReference type="HAMAP-Rule" id="MF_01363"/>
    </source>
</evidence>
<keyword evidence="3 6" id="KW-0694">RNA-binding</keyword>
<comment type="subunit">
    <text evidence="6">Part of the 50S ribosomal subunit. Contacts protein L20.</text>
</comment>
<dbReference type="Pfam" id="PF00829">
    <property type="entry name" value="Ribosomal_L21p"/>
    <property type="match status" value="1"/>
</dbReference>
<dbReference type="PROSITE" id="PS01169">
    <property type="entry name" value="RIBOSOMAL_L21"/>
    <property type="match status" value="1"/>
</dbReference>
<keyword evidence="5 6" id="KW-0687">Ribonucleoprotein</keyword>
<dbReference type="AlphaFoldDB" id="A0A6B1D8A5"/>
<dbReference type="InterPro" id="IPR018258">
    <property type="entry name" value="Ribosomal_bL21_CS"/>
</dbReference>
<dbReference type="Gene3D" id="1.20.120.20">
    <property type="entry name" value="Apolipoprotein"/>
    <property type="match status" value="1"/>
</dbReference>
<dbReference type="GO" id="GO:0006412">
    <property type="term" value="P:translation"/>
    <property type="evidence" value="ECO:0007669"/>
    <property type="project" value="UniProtKB-UniRule"/>
</dbReference>
<dbReference type="GO" id="GO:0019843">
    <property type="term" value="F:rRNA binding"/>
    <property type="evidence" value="ECO:0007669"/>
    <property type="project" value="UniProtKB-UniRule"/>
</dbReference>
<dbReference type="HAMAP" id="MF_01363">
    <property type="entry name" value="Ribosomal_bL21"/>
    <property type="match status" value="1"/>
</dbReference>
<evidence type="ECO:0000256" key="7">
    <source>
        <dbReference type="RuleBase" id="RU000562"/>
    </source>
</evidence>
<evidence type="ECO:0000313" key="8">
    <source>
        <dbReference type="EMBL" id="MYC95769.1"/>
    </source>
</evidence>
<organism evidence="8">
    <name type="scientific">Caldilineaceae bacterium SB0661_bin_32</name>
    <dbReference type="NCBI Taxonomy" id="2605255"/>
    <lineage>
        <taxon>Bacteria</taxon>
        <taxon>Bacillati</taxon>
        <taxon>Chloroflexota</taxon>
        <taxon>Caldilineae</taxon>
        <taxon>Caldilineales</taxon>
        <taxon>Caldilineaceae</taxon>
    </lineage>
</organism>
<dbReference type="GO" id="GO:1990904">
    <property type="term" value="C:ribonucleoprotein complex"/>
    <property type="evidence" value="ECO:0007669"/>
    <property type="project" value="UniProtKB-KW"/>
</dbReference>
<dbReference type="PANTHER" id="PTHR21349">
    <property type="entry name" value="50S RIBOSOMAL PROTEIN L21"/>
    <property type="match status" value="1"/>
</dbReference>
<evidence type="ECO:0000256" key="5">
    <source>
        <dbReference type="ARBA" id="ARBA00023274"/>
    </source>
</evidence>
<dbReference type="PANTHER" id="PTHR21349:SF0">
    <property type="entry name" value="LARGE RIBOSOMAL SUBUNIT PROTEIN BL21M"/>
    <property type="match status" value="1"/>
</dbReference>
<proteinExistence type="inferred from homology"/>
<dbReference type="InterPro" id="IPR028909">
    <property type="entry name" value="bL21-like"/>
</dbReference>
<evidence type="ECO:0000256" key="1">
    <source>
        <dbReference type="ARBA" id="ARBA00008563"/>
    </source>
</evidence>
<keyword evidence="4 6" id="KW-0689">Ribosomal protein</keyword>
<name>A0A6B1D8A5_9CHLR</name>
<dbReference type="GO" id="GO:0005737">
    <property type="term" value="C:cytoplasm"/>
    <property type="evidence" value="ECO:0007669"/>
    <property type="project" value="UniProtKB-ARBA"/>
</dbReference>
<comment type="function">
    <text evidence="6 7">This protein binds to 23S rRNA in the presence of protein L20.</text>
</comment>
<reference evidence="8" key="1">
    <citation type="submission" date="2019-09" db="EMBL/GenBank/DDBJ databases">
        <title>Characterisation of the sponge microbiome using genome-centric metagenomics.</title>
        <authorList>
            <person name="Engelberts J.P."/>
            <person name="Robbins S.J."/>
            <person name="De Goeij J.M."/>
            <person name="Aranda M."/>
            <person name="Bell S.C."/>
            <person name="Webster N.S."/>
        </authorList>
    </citation>
    <scope>NUCLEOTIDE SEQUENCE</scope>
    <source>
        <strain evidence="8">SB0661_bin_32</strain>
    </source>
</reference>
<comment type="caution">
    <text evidence="8">The sequence shown here is derived from an EMBL/GenBank/DDBJ whole genome shotgun (WGS) entry which is preliminary data.</text>
</comment>
<protein>
    <recommendedName>
        <fullName evidence="6">Large ribosomal subunit protein bL21</fullName>
    </recommendedName>
</protein>
<evidence type="ECO:0000256" key="4">
    <source>
        <dbReference type="ARBA" id="ARBA00022980"/>
    </source>
</evidence>
<accession>A0A6B1D8A5</accession>
<gene>
    <name evidence="6 8" type="primary">rplU</name>
    <name evidence="8" type="ORF">F4X14_12455</name>
</gene>
<dbReference type="GO" id="GO:0005840">
    <property type="term" value="C:ribosome"/>
    <property type="evidence" value="ECO:0007669"/>
    <property type="project" value="UniProtKB-KW"/>
</dbReference>
<dbReference type="GO" id="GO:0003735">
    <property type="term" value="F:structural constituent of ribosome"/>
    <property type="evidence" value="ECO:0007669"/>
    <property type="project" value="InterPro"/>
</dbReference>
<dbReference type="NCBIfam" id="TIGR00061">
    <property type="entry name" value="L21"/>
    <property type="match status" value="1"/>
</dbReference>
<dbReference type="InterPro" id="IPR001787">
    <property type="entry name" value="Ribosomal_bL21"/>
</dbReference>
<sequence length="283" mass="29290">MYAVVRTGGKQYRVSPGDILEVEKLVGDVGDSIVLEDVLMVAREEGIEIGRPNVAGASVTARITGQHRGEKILVFRYRPKKRVRVRRGHRQYLTRLQIHKISGDGFEYVEEGKEEASPEELVEVAAAGAAVAAVAETDSLAGAVETVEAEADEEADIVDKAVDAVEETIAKAGDAVEAVGDAAGEAVDAVGDVASDAVEAVSDIAGDAAEAVSDKAGDAVEAVSDVVGDAVDAVADKAGDAVEAVGDLADEAVDAVAKNLRGLVGRGKKAEDDGAEDNEKKEE</sequence>
<keyword evidence="2 6" id="KW-0699">rRNA-binding</keyword>
<evidence type="ECO:0000256" key="2">
    <source>
        <dbReference type="ARBA" id="ARBA00022730"/>
    </source>
</evidence>
<dbReference type="EMBL" id="VXMH01000066">
    <property type="protein sequence ID" value="MYC95769.1"/>
    <property type="molecule type" value="Genomic_DNA"/>
</dbReference>